<organism evidence="9 10">
    <name type="scientific">Friedmanniomyces endolithicus</name>
    <dbReference type="NCBI Taxonomy" id="329885"/>
    <lineage>
        <taxon>Eukaryota</taxon>
        <taxon>Fungi</taxon>
        <taxon>Dikarya</taxon>
        <taxon>Ascomycota</taxon>
        <taxon>Pezizomycotina</taxon>
        <taxon>Dothideomycetes</taxon>
        <taxon>Dothideomycetidae</taxon>
        <taxon>Mycosphaerellales</taxon>
        <taxon>Teratosphaeriaceae</taxon>
        <taxon>Friedmanniomyces</taxon>
    </lineage>
</organism>
<feature type="region of interest" description="Disordered" evidence="6">
    <location>
        <begin position="64"/>
        <end position="126"/>
    </location>
</feature>
<comment type="caution">
    <text evidence="9">The sequence shown here is derived from an EMBL/GenBank/DDBJ whole genome shotgun (WGS) entry which is preliminary data.</text>
</comment>
<evidence type="ECO:0000313" key="10">
    <source>
        <dbReference type="Proteomes" id="UP000310066"/>
    </source>
</evidence>
<evidence type="ECO:0000313" key="9">
    <source>
        <dbReference type="EMBL" id="TKA49097.1"/>
    </source>
</evidence>
<protein>
    <recommendedName>
        <fullName evidence="11">CHY-type domain-containing protein</fullName>
    </recommendedName>
</protein>
<dbReference type="AlphaFoldDB" id="A0A4U0VIH4"/>
<feature type="region of interest" description="Disordered" evidence="6">
    <location>
        <begin position="241"/>
        <end position="288"/>
    </location>
</feature>
<feature type="region of interest" description="Disordered" evidence="6">
    <location>
        <begin position="414"/>
        <end position="473"/>
    </location>
</feature>
<dbReference type="PROSITE" id="PS51266">
    <property type="entry name" value="ZF_CHY"/>
    <property type="match status" value="1"/>
</dbReference>
<feature type="domain" description="CHY-type" evidence="8">
    <location>
        <begin position="660"/>
        <end position="727"/>
    </location>
</feature>
<reference evidence="9 10" key="1">
    <citation type="submission" date="2017-03" db="EMBL/GenBank/DDBJ databases">
        <title>Genomes of endolithic fungi from Antarctica.</title>
        <authorList>
            <person name="Coleine C."/>
            <person name="Masonjones S."/>
            <person name="Stajich J.E."/>
        </authorList>
    </citation>
    <scope>NUCLEOTIDE SEQUENCE [LARGE SCALE GENOMIC DNA]</scope>
    <source>
        <strain evidence="9 10">CCFEE 5311</strain>
    </source>
</reference>
<dbReference type="OrthoDB" id="10253329at2759"/>
<evidence type="ECO:0008006" key="11">
    <source>
        <dbReference type="Google" id="ProtNLM"/>
    </source>
</evidence>
<dbReference type="Proteomes" id="UP000310066">
    <property type="component" value="Unassembled WGS sequence"/>
</dbReference>
<evidence type="ECO:0000256" key="2">
    <source>
        <dbReference type="ARBA" id="ARBA00022771"/>
    </source>
</evidence>
<keyword evidence="2 4" id="KW-0863">Zinc-finger</keyword>
<dbReference type="GO" id="GO:0008270">
    <property type="term" value="F:zinc ion binding"/>
    <property type="evidence" value="ECO:0007669"/>
    <property type="project" value="UniProtKB-KW"/>
</dbReference>
<accession>A0A4U0VIH4</accession>
<feature type="compositionally biased region" description="Basic and acidic residues" evidence="6">
    <location>
        <begin position="277"/>
        <end position="288"/>
    </location>
</feature>
<feature type="region of interest" description="Disordered" evidence="6">
    <location>
        <begin position="1"/>
        <end position="40"/>
    </location>
</feature>
<evidence type="ECO:0000256" key="4">
    <source>
        <dbReference type="PROSITE-ProRule" id="PRU00601"/>
    </source>
</evidence>
<dbReference type="SMART" id="SM00356">
    <property type="entry name" value="ZnF_C3H1"/>
    <property type="match status" value="1"/>
</dbReference>
<dbReference type="Pfam" id="PF05495">
    <property type="entry name" value="zf-CHY"/>
    <property type="match status" value="1"/>
</dbReference>
<sequence length="768" mass="84699">MDTPEASVVMTQQAAEHGIEAPTIGSAASTATAVPSRPKKQPICRFYKTKTGCRAGADCRFYHPPHHDSPASQTDVSDGVPQTTEATREPPPSQKRASQPEPQPERVVARPTPRAQADDPRAFQVGQIQRRFKPEVTESSEASAYAFGLKPSDPDFPYEIETLQCILTVPNSYPLRGGPKLRVTNNDIPRGFQINIERGFETIASGSPNATLLALVNRLDRELETILSGRMAETIKIVANKGPAAKSKEAPTAATPVPEQPKPQALRPAAPLPPSEDQIRAAESKRQQHTRQLEARFGRLRFFSKSIDGQTFTLPLDSPKKTRWPASLQGLNSVTLHVPRRYPIEAASIHLGVDSEESRRVETAFEGLADALHEPTLTQLANHLTQHLHEMAINKDPAIPLPHVEKVVPNVQQQPKPVVAPKPANITSSNDKPHIHYIPRPPEWVQQQDDGDESASESSSADNSSSDEAEPDFPQAEAEMITGPSAPQERGILLSFPQVEIHGIELLELTSLNITVKCERCKDTMDVQRLRNSTANGLEMRQLNCKKCATGLAIGFRADLIHVNSARAGYLDLDGCTVIDMLPSNFVPTCSECSTAYPAPGVSAVRGDSAFAICRECHHKMTFRIPEIKFLQASPSAIRASKVPGRKKPKENLGITAGSELPRRGRCKHYSKSHRWFRFSCCSKVFPCDRCHDEESDHPTEHANRMLCGYCSREQNFRPEDCGICHAVLVGKRGHGFWEGGTGTRDVTRMSKKDPRKYKRRPGTKPKT</sequence>
<feature type="compositionally biased region" description="Polar residues" evidence="6">
    <location>
        <begin position="70"/>
        <end position="85"/>
    </location>
</feature>
<dbReference type="InterPro" id="IPR037274">
    <property type="entry name" value="Znf_CHY_sf"/>
</dbReference>
<gene>
    <name evidence="9" type="ORF">B0A54_01173</name>
</gene>
<feature type="domain" description="C3H1-type" evidence="7">
    <location>
        <begin position="38"/>
        <end position="66"/>
    </location>
</feature>
<evidence type="ECO:0000256" key="3">
    <source>
        <dbReference type="ARBA" id="ARBA00022833"/>
    </source>
</evidence>
<proteinExistence type="predicted"/>
<dbReference type="Gene3D" id="3.30.1370.210">
    <property type="match status" value="1"/>
</dbReference>
<dbReference type="PROSITE" id="PS50103">
    <property type="entry name" value="ZF_C3H1"/>
    <property type="match status" value="1"/>
</dbReference>
<evidence type="ECO:0000256" key="6">
    <source>
        <dbReference type="SAM" id="MobiDB-lite"/>
    </source>
</evidence>
<feature type="compositionally biased region" description="Low complexity" evidence="6">
    <location>
        <begin position="414"/>
        <end position="425"/>
    </location>
</feature>
<dbReference type="STRING" id="329885.A0A4U0VIH4"/>
<evidence type="ECO:0000256" key="1">
    <source>
        <dbReference type="ARBA" id="ARBA00022723"/>
    </source>
</evidence>
<evidence type="ECO:0000259" key="7">
    <source>
        <dbReference type="PROSITE" id="PS50103"/>
    </source>
</evidence>
<dbReference type="InterPro" id="IPR008913">
    <property type="entry name" value="Znf_CHY"/>
</dbReference>
<dbReference type="SUPFAM" id="SSF161219">
    <property type="entry name" value="CHY zinc finger-like"/>
    <property type="match status" value="1"/>
</dbReference>
<keyword evidence="1 5" id="KW-0479">Metal-binding</keyword>
<dbReference type="EMBL" id="NAJP01000002">
    <property type="protein sequence ID" value="TKA49097.1"/>
    <property type="molecule type" value="Genomic_DNA"/>
</dbReference>
<evidence type="ECO:0000259" key="8">
    <source>
        <dbReference type="PROSITE" id="PS51266"/>
    </source>
</evidence>
<feature type="region of interest" description="Disordered" evidence="6">
    <location>
        <begin position="739"/>
        <end position="768"/>
    </location>
</feature>
<keyword evidence="3 5" id="KW-0862">Zinc</keyword>
<dbReference type="InterPro" id="IPR000571">
    <property type="entry name" value="Znf_CCCH"/>
</dbReference>
<feature type="zinc finger region" description="C3H1-type" evidence="5">
    <location>
        <begin position="38"/>
        <end position="66"/>
    </location>
</feature>
<evidence type="ECO:0000256" key="5">
    <source>
        <dbReference type="PROSITE-ProRule" id="PRU00723"/>
    </source>
</evidence>
<feature type="compositionally biased region" description="Basic residues" evidence="6">
    <location>
        <begin position="754"/>
        <end position="768"/>
    </location>
</feature>
<name>A0A4U0VIH4_9PEZI</name>